<sequence length="577" mass="66963">MNTHLKYQSLLAYSDKLSKCFFTHFGDGVNIVHGRNTSGKSTLFLSLLYTFGINDGNNYLADILKEKTIFRLDCILRRENIDEKLIIIRDDDTIYIKVGAGLIKRFSGINGNRAVEHTKVKTFISELFEFNLLLESKNEYKPASIETIFLPYYISQSVGWVYLRKSFSGLEFYKNFKEDYLDFYLGLESSTERVKRHELEAKLKTKLSEISSLEKLATKNDDIQLTKWSDEKFIDDSKNYIQDYAKNYDALTQEENEYVLKCNELGFLLERKKVLLRVSRNQKEQKPEIGVCPTCTQSLPLGISEAYKFFQEENDTNSELEIVKEKIRDIQSKINSLQISIKVKRDNISKDYSTLNKYVHNEVTFEKWLKNKANTELLANLSNKIGELTLNASEIKEDLKKYKSDQEIAKTRVAQTNVFSTIFQQYLSQLGIKKLIEDRHTKIYEINTFPSQGVELHKTVMAYHFAFNRVISDTADIHRLPFMLDAIFKEDLDEENRSVILDFISKNKPKDTQTILSIAQTKNQKSNAAKYNKDHFQNNAKLIQIGDGISERCFLNDDVKKYDDIINDTNELMLSSN</sequence>
<evidence type="ECO:0000256" key="1">
    <source>
        <dbReference type="SAM" id="Coils"/>
    </source>
</evidence>
<reference evidence="2 3" key="1">
    <citation type="submission" date="2016-04" db="EMBL/GenBank/DDBJ databases">
        <authorList>
            <person name="Chen L."/>
            <person name="Zhuang W."/>
            <person name="Wang G."/>
        </authorList>
    </citation>
    <scope>NUCLEOTIDE SEQUENCE [LARGE SCALE GENOMIC DNA]</scope>
    <source>
        <strain evidence="3">GR20</strain>
    </source>
</reference>
<dbReference type="Proteomes" id="UP000192277">
    <property type="component" value="Unassembled WGS sequence"/>
</dbReference>
<feature type="coiled-coil region" evidence="1">
    <location>
        <begin position="378"/>
        <end position="405"/>
    </location>
</feature>
<dbReference type="InterPro" id="IPR027417">
    <property type="entry name" value="P-loop_NTPase"/>
</dbReference>
<dbReference type="Gene3D" id="3.40.50.300">
    <property type="entry name" value="P-loop containing nucleotide triphosphate hydrolases"/>
    <property type="match status" value="1"/>
</dbReference>
<organism evidence="2 3">
    <name type="scientific">Niastella koreensis</name>
    <dbReference type="NCBI Taxonomy" id="354356"/>
    <lineage>
        <taxon>Bacteria</taxon>
        <taxon>Pseudomonadati</taxon>
        <taxon>Bacteroidota</taxon>
        <taxon>Chitinophagia</taxon>
        <taxon>Chitinophagales</taxon>
        <taxon>Chitinophagaceae</taxon>
        <taxon>Niastella</taxon>
    </lineage>
</organism>
<evidence type="ECO:0008006" key="4">
    <source>
        <dbReference type="Google" id="ProtNLM"/>
    </source>
</evidence>
<dbReference type="EMBL" id="LWBO01000038">
    <property type="protein sequence ID" value="OQP43417.1"/>
    <property type="molecule type" value="Genomic_DNA"/>
</dbReference>
<keyword evidence="3" id="KW-1185">Reference proteome</keyword>
<name>A0ABX3NQJ7_9BACT</name>
<accession>A0ABX3NQJ7</accession>
<keyword evidence="1" id="KW-0175">Coiled coil</keyword>
<proteinExistence type="predicted"/>
<comment type="caution">
    <text evidence="2">The sequence shown here is derived from an EMBL/GenBank/DDBJ whole genome shotgun (WGS) entry which is preliminary data.</text>
</comment>
<protein>
    <recommendedName>
        <fullName evidence="4">Rad50/SbcC-type AAA domain-containing protein</fullName>
    </recommendedName>
</protein>
<evidence type="ECO:0000313" key="3">
    <source>
        <dbReference type="Proteomes" id="UP000192277"/>
    </source>
</evidence>
<dbReference type="RefSeq" id="WP_014222274.1">
    <property type="nucleotide sequence ID" value="NZ_LWBO01000038.1"/>
</dbReference>
<feature type="coiled-coil region" evidence="1">
    <location>
        <begin position="196"/>
        <end position="254"/>
    </location>
</feature>
<gene>
    <name evidence="2" type="ORF">A4D02_35840</name>
</gene>
<evidence type="ECO:0000313" key="2">
    <source>
        <dbReference type="EMBL" id="OQP43417.1"/>
    </source>
</evidence>